<feature type="transmembrane region" description="Helical" evidence="9">
    <location>
        <begin position="309"/>
        <end position="334"/>
    </location>
</feature>
<dbReference type="Proteomes" id="UP001497497">
    <property type="component" value="Unassembled WGS sequence"/>
</dbReference>
<protein>
    <recommendedName>
        <fullName evidence="10">G-protein coupled receptors family 1 profile domain-containing protein</fullName>
    </recommendedName>
</protein>
<feature type="transmembrane region" description="Helical" evidence="9">
    <location>
        <begin position="275"/>
        <end position="297"/>
    </location>
</feature>
<comment type="subcellular location">
    <subcellularLocation>
        <location evidence="1">Cell membrane</location>
        <topology evidence="1">Multi-pass membrane protein</topology>
    </subcellularLocation>
</comment>
<name>A0AAV2HVP0_LYMST</name>
<evidence type="ECO:0000313" key="12">
    <source>
        <dbReference type="Proteomes" id="UP001497497"/>
    </source>
</evidence>
<feature type="non-terminal residue" evidence="11">
    <location>
        <position position="342"/>
    </location>
</feature>
<feature type="transmembrane region" description="Helical" evidence="9">
    <location>
        <begin position="129"/>
        <end position="154"/>
    </location>
</feature>
<keyword evidence="8" id="KW-0807">Transducer</keyword>
<organism evidence="11 12">
    <name type="scientific">Lymnaea stagnalis</name>
    <name type="common">Great pond snail</name>
    <name type="synonym">Helix stagnalis</name>
    <dbReference type="NCBI Taxonomy" id="6523"/>
    <lineage>
        <taxon>Eukaryota</taxon>
        <taxon>Metazoa</taxon>
        <taxon>Spiralia</taxon>
        <taxon>Lophotrochozoa</taxon>
        <taxon>Mollusca</taxon>
        <taxon>Gastropoda</taxon>
        <taxon>Heterobranchia</taxon>
        <taxon>Euthyneura</taxon>
        <taxon>Panpulmonata</taxon>
        <taxon>Hygrophila</taxon>
        <taxon>Lymnaeoidea</taxon>
        <taxon>Lymnaeidae</taxon>
        <taxon>Lymnaea</taxon>
    </lineage>
</organism>
<evidence type="ECO:0000256" key="8">
    <source>
        <dbReference type="ARBA" id="ARBA00023224"/>
    </source>
</evidence>
<evidence type="ECO:0000256" key="3">
    <source>
        <dbReference type="ARBA" id="ARBA00022692"/>
    </source>
</evidence>
<evidence type="ECO:0000256" key="5">
    <source>
        <dbReference type="ARBA" id="ARBA00023040"/>
    </source>
</evidence>
<dbReference type="PANTHER" id="PTHR24230">
    <property type="entry name" value="G-PROTEIN COUPLED RECEPTOR"/>
    <property type="match status" value="1"/>
</dbReference>
<evidence type="ECO:0000256" key="6">
    <source>
        <dbReference type="ARBA" id="ARBA00023136"/>
    </source>
</evidence>
<evidence type="ECO:0000256" key="2">
    <source>
        <dbReference type="ARBA" id="ARBA00022475"/>
    </source>
</evidence>
<reference evidence="11 12" key="1">
    <citation type="submission" date="2024-04" db="EMBL/GenBank/DDBJ databases">
        <authorList>
            <consortium name="Genoscope - CEA"/>
            <person name="William W."/>
        </authorList>
    </citation>
    <scope>NUCLEOTIDE SEQUENCE [LARGE SCALE GENOMIC DNA]</scope>
</reference>
<keyword evidence="2" id="KW-1003">Cell membrane</keyword>
<keyword evidence="7" id="KW-0675">Receptor</keyword>
<evidence type="ECO:0000313" key="11">
    <source>
        <dbReference type="EMBL" id="CAL1537001.1"/>
    </source>
</evidence>
<feature type="transmembrane region" description="Helical" evidence="9">
    <location>
        <begin position="12"/>
        <end position="30"/>
    </location>
</feature>
<evidence type="ECO:0000256" key="7">
    <source>
        <dbReference type="ARBA" id="ARBA00023170"/>
    </source>
</evidence>
<gene>
    <name evidence="11" type="ORF">GSLYS_00010914001</name>
</gene>
<keyword evidence="3 9" id="KW-0812">Transmembrane</keyword>
<keyword evidence="5" id="KW-0297">G-protein coupled receptor</keyword>
<evidence type="ECO:0000256" key="9">
    <source>
        <dbReference type="SAM" id="Phobius"/>
    </source>
</evidence>
<feature type="domain" description="G-protein coupled receptors family 1 profile" evidence="10">
    <location>
        <begin position="21"/>
        <end position="333"/>
    </location>
</feature>
<evidence type="ECO:0000256" key="1">
    <source>
        <dbReference type="ARBA" id="ARBA00004651"/>
    </source>
</evidence>
<evidence type="ECO:0000259" key="10">
    <source>
        <dbReference type="PROSITE" id="PS50262"/>
    </source>
</evidence>
<dbReference type="PANTHER" id="PTHR24230:SF75">
    <property type="entry name" value="RELAXIN FAMILY PEPTIDE RECEPTOR 3"/>
    <property type="match status" value="1"/>
</dbReference>
<dbReference type="Gene3D" id="1.20.1070.10">
    <property type="entry name" value="Rhodopsin 7-helix transmembrane proteins"/>
    <property type="match status" value="1"/>
</dbReference>
<evidence type="ECO:0000256" key="4">
    <source>
        <dbReference type="ARBA" id="ARBA00022989"/>
    </source>
</evidence>
<sequence>MLLEGFFCVVRSVLSVLGAAGNIINIDTFISMGISDSMVVTMLFMAVFDLLHLIAMLSRAVSFVFYVVENTRGFSMWFPVDPYGVYVFFGHAGRIPYTMVALTTTYLAVTRCMCVARPLQFKTTFTTRLSVIILSSLAILSVATYVPILVYMAMLPGFDPKINATRPLLWISPQRDFVKKIVWTIRDVVLPVATLFTVIICATVMSERLLASTRFRQSHFHVAELAQHVHQSAEIPIIHTIAHPCERPTVKNTSGTTEISVKLCAKDLRIVQQMILISVVFVVCNIPEMFVSFVSLLEPDFGLGRPYSNIYMTAISLEYFFRTVHSSCHIFIYYKYSAKYRR</sequence>
<feature type="transmembrane region" description="Helical" evidence="9">
    <location>
        <begin position="42"/>
        <end position="68"/>
    </location>
</feature>
<dbReference type="SUPFAM" id="SSF81321">
    <property type="entry name" value="Family A G protein-coupled receptor-like"/>
    <property type="match status" value="1"/>
</dbReference>
<proteinExistence type="predicted"/>
<dbReference type="InterPro" id="IPR017452">
    <property type="entry name" value="GPCR_Rhodpsn_7TM"/>
</dbReference>
<accession>A0AAV2HVP0</accession>
<dbReference type="AlphaFoldDB" id="A0AAV2HVP0"/>
<dbReference type="EMBL" id="CAXITT010000245">
    <property type="protein sequence ID" value="CAL1537001.1"/>
    <property type="molecule type" value="Genomic_DNA"/>
</dbReference>
<comment type="caution">
    <text evidence="11">The sequence shown here is derived from an EMBL/GenBank/DDBJ whole genome shotgun (WGS) entry which is preliminary data.</text>
</comment>
<keyword evidence="4 9" id="KW-1133">Transmembrane helix</keyword>
<feature type="transmembrane region" description="Helical" evidence="9">
    <location>
        <begin position="188"/>
        <end position="206"/>
    </location>
</feature>
<dbReference type="GO" id="GO:0008528">
    <property type="term" value="F:G protein-coupled peptide receptor activity"/>
    <property type="evidence" value="ECO:0007669"/>
    <property type="project" value="TreeGrafter"/>
</dbReference>
<keyword evidence="12" id="KW-1185">Reference proteome</keyword>
<dbReference type="GO" id="GO:0007218">
    <property type="term" value="P:neuropeptide signaling pathway"/>
    <property type="evidence" value="ECO:0007669"/>
    <property type="project" value="TreeGrafter"/>
</dbReference>
<dbReference type="PROSITE" id="PS50262">
    <property type="entry name" value="G_PROTEIN_RECEP_F1_2"/>
    <property type="match status" value="1"/>
</dbReference>
<keyword evidence="6 9" id="KW-0472">Membrane</keyword>
<dbReference type="GO" id="GO:0005886">
    <property type="term" value="C:plasma membrane"/>
    <property type="evidence" value="ECO:0007669"/>
    <property type="project" value="UniProtKB-SubCell"/>
</dbReference>